<evidence type="ECO:0000256" key="1">
    <source>
        <dbReference type="SAM" id="MobiDB-lite"/>
    </source>
</evidence>
<evidence type="ECO:0000313" key="3">
    <source>
        <dbReference type="EMBL" id="MBV7265064.1"/>
    </source>
</evidence>
<dbReference type="EMBL" id="JAGSPB010000001">
    <property type="protein sequence ID" value="MBV7265064.1"/>
    <property type="molecule type" value="Genomic_DNA"/>
</dbReference>
<feature type="chain" id="PRO_5046583345" evidence="2">
    <location>
        <begin position="34"/>
        <end position="299"/>
    </location>
</feature>
<comment type="caution">
    <text evidence="3">The sequence shown here is derived from an EMBL/GenBank/DDBJ whole genome shotgun (WGS) entry which is preliminary data.</text>
</comment>
<keyword evidence="2" id="KW-0732">Signal</keyword>
<accession>A0ABS6SJ86</accession>
<proteinExistence type="predicted"/>
<gene>
    <name evidence="3" type="ORF">KCG45_02630</name>
</gene>
<feature type="signal peptide" evidence="2">
    <location>
        <begin position="1"/>
        <end position="33"/>
    </location>
</feature>
<sequence>MIKRTAAQVTYGFTRNFAAAMGALALAVSPVSAQEMETFDPDEAYASASSESDALATDTGAIDADLEQPRLRSGQPTVAPPLDRPQPATADNSDIAEAQPATSTAFEGEFADYGEAAAETTDTVDVEVATETVAAADSSNTYAEDDLIGAAEGVFGKGAKGLAGLIEDLLRKQGEPNGYIVGREAGGAFVVGARYGSGTLFHKVEGEQKVYWTGPSVGFDAGANAANTFVLVYNLFDTEELFERYPAGEGQAYLVGGMHASYMRKGDVVLIPIRVGAGVRLGINAGYMKFSKKQRWLPF</sequence>
<organism evidence="3 4">
    <name type="scientific">Erythrobacter ani</name>
    <dbReference type="NCBI Taxonomy" id="2827235"/>
    <lineage>
        <taxon>Bacteria</taxon>
        <taxon>Pseudomonadati</taxon>
        <taxon>Pseudomonadota</taxon>
        <taxon>Alphaproteobacteria</taxon>
        <taxon>Sphingomonadales</taxon>
        <taxon>Erythrobacteraceae</taxon>
        <taxon>Erythrobacter/Porphyrobacter group</taxon>
        <taxon>Erythrobacter</taxon>
    </lineage>
</organism>
<name>A0ABS6SJ86_9SPHN</name>
<protein>
    <submittedName>
        <fullName evidence="3">DUF1134 domain-containing protein</fullName>
    </submittedName>
</protein>
<evidence type="ECO:0000313" key="4">
    <source>
        <dbReference type="Proteomes" id="UP000699975"/>
    </source>
</evidence>
<dbReference type="Pfam" id="PF06577">
    <property type="entry name" value="EipA"/>
    <property type="match status" value="1"/>
</dbReference>
<reference evidence="3 4" key="1">
    <citation type="submission" date="2021-04" db="EMBL/GenBank/DDBJ databases">
        <authorList>
            <person name="Pira H."/>
            <person name="Risdian C."/>
            <person name="Wink J."/>
        </authorList>
    </citation>
    <scope>NUCLEOTIDE SEQUENCE [LARGE SCALE GENOMIC DNA]</scope>
    <source>
        <strain evidence="3 4">WH131</strain>
    </source>
</reference>
<dbReference type="InterPro" id="IPR008325">
    <property type="entry name" value="EipA-like"/>
</dbReference>
<dbReference type="Proteomes" id="UP000699975">
    <property type="component" value="Unassembled WGS sequence"/>
</dbReference>
<evidence type="ECO:0000256" key="2">
    <source>
        <dbReference type="SAM" id="SignalP"/>
    </source>
</evidence>
<keyword evidence="4" id="KW-1185">Reference proteome</keyword>
<dbReference type="RefSeq" id="WP_218315572.1">
    <property type="nucleotide sequence ID" value="NZ_JAGSPB010000001.1"/>
</dbReference>
<feature type="region of interest" description="Disordered" evidence="1">
    <location>
        <begin position="64"/>
        <end position="93"/>
    </location>
</feature>